<gene>
    <name evidence="2" type="ORF">AAF712_013243</name>
</gene>
<comment type="caution">
    <text evidence="2">The sequence shown here is derived from an EMBL/GenBank/DDBJ whole genome shotgun (WGS) entry which is preliminary data.</text>
</comment>
<dbReference type="Proteomes" id="UP001437256">
    <property type="component" value="Unassembled WGS sequence"/>
</dbReference>
<sequence>VSDDLSDWTFDLNAGSWLYDPASTSIERWEADNGYSSPVPLPEGTRPQLDVDDIATYFERTFGSLLNCAVSLGKMWRDDLLNYGPHGLLTFGAIVEFYGRDVLAHFPSTPPPEWHFESRSCNIKAKYSGKGVPTFISSYDSLLSNAVYSRVDFRSTNIHEARINLRFSLRLLLKDRDRLREAYLSQHNSSKVSSIIYLIDEVGFSLIGKFPHNHTSSPPAYLFVPPLCVEHIDGMYCVHAPLPDPPFYWTLDPEGKVTISDKDWEKYGIPELEVREWIGSFWWDDEYNIVETYLHKKGYESDGKQYARDHGYPKLIRGDPHDRRMTELEDSDDEDLGDEEPSPSRSQLASPSAFSLIDTPTKSEVVHEEKCSIPALLVKGFGLWTKKNGTNIL</sequence>
<evidence type="ECO:0000313" key="2">
    <source>
        <dbReference type="EMBL" id="KAL0059972.1"/>
    </source>
</evidence>
<organism evidence="2 3">
    <name type="scientific">Marasmius tenuissimus</name>
    <dbReference type="NCBI Taxonomy" id="585030"/>
    <lineage>
        <taxon>Eukaryota</taxon>
        <taxon>Fungi</taxon>
        <taxon>Dikarya</taxon>
        <taxon>Basidiomycota</taxon>
        <taxon>Agaricomycotina</taxon>
        <taxon>Agaricomycetes</taxon>
        <taxon>Agaricomycetidae</taxon>
        <taxon>Agaricales</taxon>
        <taxon>Marasmiineae</taxon>
        <taxon>Marasmiaceae</taxon>
        <taxon>Marasmius</taxon>
    </lineage>
</organism>
<dbReference type="EMBL" id="JBBXMP010000198">
    <property type="protein sequence ID" value="KAL0059972.1"/>
    <property type="molecule type" value="Genomic_DNA"/>
</dbReference>
<feature type="compositionally biased region" description="Acidic residues" evidence="1">
    <location>
        <begin position="328"/>
        <end position="341"/>
    </location>
</feature>
<proteinExistence type="predicted"/>
<feature type="compositionally biased region" description="Basic and acidic residues" evidence="1">
    <location>
        <begin position="310"/>
        <end position="327"/>
    </location>
</feature>
<protein>
    <submittedName>
        <fullName evidence="2">Uncharacterized protein</fullName>
    </submittedName>
</protein>
<evidence type="ECO:0000313" key="3">
    <source>
        <dbReference type="Proteomes" id="UP001437256"/>
    </source>
</evidence>
<reference evidence="2 3" key="1">
    <citation type="submission" date="2024-05" db="EMBL/GenBank/DDBJ databases">
        <title>A draft genome resource for the thread blight pathogen Marasmius tenuissimus strain MS-2.</title>
        <authorList>
            <person name="Yulfo-Soto G.E."/>
            <person name="Baruah I.K."/>
            <person name="Amoako-Attah I."/>
            <person name="Bukari Y."/>
            <person name="Meinhardt L.W."/>
            <person name="Bailey B.A."/>
            <person name="Cohen S.P."/>
        </authorList>
    </citation>
    <scope>NUCLEOTIDE SEQUENCE [LARGE SCALE GENOMIC DNA]</scope>
    <source>
        <strain evidence="2 3">MS-2</strain>
    </source>
</reference>
<accession>A0ABR2ZE79</accession>
<evidence type="ECO:0000256" key="1">
    <source>
        <dbReference type="SAM" id="MobiDB-lite"/>
    </source>
</evidence>
<feature type="region of interest" description="Disordered" evidence="1">
    <location>
        <begin position="310"/>
        <end position="353"/>
    </location>
</feature>
<keyword evidence="3" id="KW-1185">Reference proteome</keyword>
<feature type="non-terminal residue" evidence="2">
    <location>
        <position position="1"/>
    </location>
</feature>
<name>A0ABR2ZE79_9AGAR</name>